<dbReference type="EMBL" id="RJSF01000038">
    <property type="protein sequence ID" value="RNM14698.1"/>
    <property type="molecule type" value="Genomic_DNA"/>
</dbReference>
<keyword evidence="5" id="KW-1185">Reference proteome</keyword>
<accession>A0A3N0GR98</accession>
<dbReference type="GO" id="GO:0007165">
    <property type="term" value="P:signal transduction"/>
    <property type="evidence" value="ECO:0007669"/>
    <property type="project" value="UniProtKB-KW"/>
</dbReference>
<evidence type="ECO:0000256" key="2">
    <source>
        <dbReference type="PROSITE-ProRule" id="PRU00284"/>
    </source>
</evidence>
<dbReference type="PANTHER" id="PTHR32089:SF112">
    <property type="entry name" value="LYSOZYME-LIKE PROTEIN-RELATED"/>
    <property type="match status" value="1"/>
</dbReference>
<dbReference type="GO" id="GO:0016020">
    <property type="term" value="C:membrane"/>
    <property type="evidence" value="ECO:0007669"/>
    <property type="project" value="InterPro"/>
</dbReference>
<dbReference type="PROSITE" id="PS50111">
    <property type="entry name" value="CHEMOTAXIS_TRANSDUC_2"/>
    <property type="match status" value="1"/>
</dbReference>
<keyword evidence="1 2" id="KW-0807">Transducer</keyword>
<evidence type="ECO:0000259" key="3">
    <source>
        <dbReference type="PROSITE" id="PS50111"/>
    </source>
</evidence>
<name>A0A3N0GR98_9ACTN</name>
<dbReference type="Proteomes" id="UP000279994">
    <property type="component" value="Unassembled WGS sequence"/>
</dbReference>
<dbReference type="AlphaFoldDB" id="A0A3N0GR98"/>
<reference evidence="4 5" key="1">
    <citation type="submission" date="2018-11" db="EMBL/GenBank/DDBJ databases">
        <authorList>
            <person name="Li F."/>
        </authorList>
    </citation>
    <scope>NUCLEOTIDE SEQUENCE [LARGE SCALE GENOMIC DNA]</scope>
    <source>
        <strain evidence="4 5">Gsoil 818</strain>
    </source>
</reference>
<feature type="domain" description="Methyl-accepting transducer" evidence="3">
    <location>
        <begin position="145"/>
        <end position="290"/>
    </location>
</feature>
<dbReference type="OrthoDB" id="5179380at2"/>
<dbReference type="Gene3D" id="1.10.287.950">
    <property type="entry name" value="Methyl-accepting chemotaxis protein"/>
    <property type="match status" value="1"/>
</dbReference>
<protein>
    <submittedName>
        <fullName evidence="4">Chemotaxis protein</fullName>
    </submittedName>
</protein>
<proteinExistence type="predicted"/>
<dbReference type="SMART" id="SM00283">
    <property type="entry name" value="MA"/>
    <property type="match status" value="1"/>
</dbReference>
<dbReference type="InterPro" id="IPR004089">
    <property type="entry name" value="MCPsignal_dom"/>
</dbReference>
<dbReference type="PANTHER" id="PTHR32089">
    <property type="entry name" value="METHYL-ACCEPTING CHEMOTAXIS PROTEIN MCPB"/>
    <property type="match status" value="1"/>
</dbReference>
<comment type="caution">
    <text evidence="4">The sequence shown here is derived from an EMBL/GenBank/DDBJ whole genome shotgun (WGS) entry which is preliminary data.</text>
</comment>
<evidence type="ECO:0000313" key="4">
    <source>
        <dbReference type="EMBL" id="RNM14698.1"/>
    </source>
</evidence>
<evidence type="ECO:0000256" key="1">
    <source>
        <dbReference type="ARBA" id="ARBA00023224"/>
    </source>
</evidence>
<dbReference type="SUPFAM" id="SSF58104">
    <property type="entry name" value="Methyl-accepting chemotaxis protein (MCP) signaling domain"/>
    <property type="match status" value="1"/>
</dbReference>
<organism evidence="4 5">
    <name type="scientific">Nocardioides pocheonensis</name>
    <dbReference type="NCBI Taxonomy" id="661485"/>
    <lineage>
        <taxon>Bacteria</taxon>
        <taxon>Bacillati</taxon>
        <taxon>Actinomycetota</taxon>
        <taxon>Actinomycetes</taxon>
        <taxon>Propionibacteriales</taxon>
        <taxon>Nocardioidaceae</taxon>
        <taxon>Nocardioides</taxon>
    </lineage>
</organism>
<evidence type="ECO:0000313" key="5">
    <source>
        <dbReference type="Proteomes" id="UP000279994"/>
    </source>
</evidence>
<gene>
    <name evidence="4" type="ORF">EFL26_10600</name>
</gene>
<sequence>MTDLQTVPRRKLTSNSETARELAAYKAMVAAVLETCRKAGTGDLEARTLFVAEAADYPELVALRHSLNRVLDLSDAFIREAGASLTSASEGRYHRRFLEQGMPGHFRVGVDAINAGREGMKVAADAVTASEEERQNLAMRFEDVVVALTEQLVASSSTLSNATAGLTSAARGAGDEVVRARETVDSLTESSLQIEEVVKVIDQIASQTRLLALNATIEAARVGELGKGFAVVANEVKELASQTQSATQRVSDQVAMIQGASKDAVSVMVEVGTTVEQMNTMVADMARAVDGDGAGEVGISRATGNLRDEVSGFLHAMRT</sequence>
<dbReference type="Pfam" id="PF00015">
    <property type="entry name" value="MCPsignal"/>
    <property type="match status" value="1"/>
</dbReference>